<proteinExistence type="predicted"/>
<dbReference type="Proteomes" id="UP001596972">
    <property type="component" value="Unassembled WGS sequence"/>
</dbReference>
<evidence type="ECO:0000256" key="2">
    <source>
        <dbReference type="SAM" id="Phobius"/>
    </source>
</evidence>
<reference evidence="4" key="1">
    <citation type="journal article" date="2019" name="Int. J. Syst. Evol. Microbiol.">
        <title>The Global Catalogue of Microorganisms (GCM) 10K type strain sequencing project: providing services to taxonomists for standard genome sequencing and annotation.</title>
        <authorList>
            <consortium name="The Broad Institute Genomics Platform"/>
            <consortium name="The Broad Institute Genome Sequencing Center for Infectious Disease"/>
            <person name="Wu L."/>
            <person name="Ma J."/>
        </authorList>
    </citation>
    <scope>NUCLEOTIDE SEQUENCE [LARGE SCALE GENOMIC DNA]</scope>
    <source>
        <strain evidence="4">JCM 31202</strain>
    </source>
</reference>
<feature type="transmembrane region" description="Helical" evidence="2">
    <location>
        <begin position="30"/>
        <end position="52"/>
    </location>
</feature>
<keyword evidence="2" id="KW-0472">Membrane</keyword>
<accession>A0ABW3EXD2</accession>
<feature type="transmembrane region" description="Helical" evidence="2">
    <location>
        <begin position="109"/>
        <end position="128"/>
    </location>
</feature>
<feature type="region of interest" description="Disordered" evidence="1">
    <location>
        <begin position="168"/>
        <end position="191"/>
    </location>
</feature>
<keyword evidence="4" id="KW-1185">Reference proteome</keyword>
<feature type="transmembrane region" description="Helical" evidence="2">
    <location>
        <begin position="58"/>
        <end position="80"/>
    </location>
</feature>
<keyword evidence="2" id="KW-0812">Transmembrane</keyword>
<gene>
    <name evidence="3" type="ORF">ACFQ11_31530</name>
</gene>
<name>A0ABW3EXD2_9ACTN</name>
<dbReference type="EMBL" id="JBHTJA010000107">
    <property type="protein sequence ID" value="MFD0904946.1"/>
    <property type="molecule type" value="Genomic_DNA"/>
</dbReference>
<evidence type="ECO:0000256" key="1">
    <source>
        <dbReference type="SAM" id="MobiDB-lite"/>
    </source>
</evidence>
<keyword evidence="2" id="KW-1133">Transmembrane helix</keyword>
<protein>
    <submittedName>
        <fullName evidence="3">Uncharacterized protein</fullName>
    </submittedName>
</protein>
<evidence type="ECO:0000313" key="3">
    <source>
        <dbReference type="EMBL" id="MFD0904946.1"/>
    </source>
</evidence>
<comment type="caution">
    <text evidence="3">The sequence shown here is derived from an EMBL/GenBank/DDBJ whole genome shotgun (WGS) entry which is preliminary data.</text>
</comment>
<evidence type="ECO:0000313" key="4">
    <source>
        <dbReference type="Proteomes" id="UP001596972"/>
    </source>
</evidence>
<feature type="transmembrane region" description="Helical" evidence="2">
    <location>
        <begin position="134"/>
        <end position="155"/>
    </location>
</feature>
<organism evidence="3 4">
    <name type="scientific">Actinomadura sediminis</name>
    <dbReference type="NCBI Taxonomy" id="1038904"/>
    <lineage>
        <taxon>Bacteria</taxon>
        <taxon>Bacillati</taxon>
        <taxon>Actinomycetota</taxon>
        <taxon>Actinomycetes</taxon>
        <taxon>Streptosporangiales</taxon>
        <taxon>Thermomonosporaceae</taxon>
        <taxon>Actinomadura</taxon>
    </lineage>
</organism>
<dbReference type="RefSeq" id="WP_378305338.1">
    <property type="nucleotide sequence ID" value="NZ_JBHTJA010000107.1"/>
</dbReference>
<sequence>MTERWARTQQKSLEQDVLRSWHRTRTRRRVTAGAGALGLAMPWAGTVVSWHLAPSDTAMYWTIGLFIGYILIVVPVYGALNTATRGTTSLAEDRLDERQVADRLRAYTIAHRLMLLLLVVLVVAVLGVEGDRDTFIPMAAIVTGVVALFSTHLALPVLVAGWRLPDPPPDDEDDLGDLAGLDDLDESGGDV</sequence>